<name>A0AB34TH45_STEMA</name>
<dbReference type="AlphaFoldDB" id="A0AB34TH45"/>
<accession>A0AB34TH45</accession>
<dbReference type="RefSeq" id="WP_053461145.1">
    <property type="nucleotide sequence ID" value="NZ_JAKJRS010000010.1"/>
</dbReference>
<comment type="caution">
    <text evidence="1">The sequence shown here is derived from an EMBL/GenBank/DDBJ whole genome shotgun (WGS) entry which is preliminary data.</text>
</comment>
<evidence type="ECO:0000313" key="2">
    <source>
        <dbReference type="Proteomes" id="UP000037632"/>
    </source>
</evidence>
<organism evidence="1 2">
    <name type="scientific">Stenotrophomonas maltophilia</name>
    <name type="common">Pseudomonas maltophilia</name>
    <name type="synonym">Xanthomonas maltophilia</name>
    <dbReference type="NCBI Taxonomy" id="40324"/>
    <lineage>
        <taxon>Bacteria</taxon>
        <taxon>Pseudomonadati</taxon>
        <taxon>Pseudomonadota</taxon>
        <taxon>Gammaproteobacteria</taxon>
        <taxon>Lysobacterales</taxon>
        <taxon>Lysobacteraceae</taxon>
        <taxon>Stenotrophomonas</taxon>
        <taxon>Stenotrophomonas maltophilia group</taxon>
    </lineage>
</organism>
<proteinExistence type="predicted"/>
<dbReference type="Gene3D" id="3.40.1360.10">
    <property type="match status" value="1"/>
</dbReference>
<reference evidence="1 2" key="1">
    <citation type="journal article" date="2015" name="Antimicrob. Agents Chemother.">
        <title>Whole-Genome Sequencing Identifies Emergence of a Quinolone Resistance Mutation in a Case of Stenotrophomonas maltophilia Bacteremia.</title>
        <authorList>
            <person name="Pak T.R."/>
            <person name="Altman D.R."/>
            <person name="Attie O."/>
            <person name="Sebra R."/>
            <person name="Hamula C.L."/>
            <person name="Lewis M."/>
            <person name="Deikus G."/>
            <person name="Newman L.C."/>
            <person name="Fang G."/>
            <person name="Hand J."/>
            <person name="Papel G."/>
            <person name="Wallach F."/>
            <person name="Schadt E.E."/>
            <person name="Huprikar S."/>
            <person name="van Bakel H."/>
            <person name="Kasarskis A."/>
            <person name="Bashir A."/>
        </authorList>
    </citation>
    <scope>NUCLEOTIDE SEQUENCE [LARGE SCALE GENOMIC DNA]</scope>
    <source>
        <strain evidence="1 2">ISMMS6</strain>
    </source>
</reference>
<evidence type="ECO:0000313" key="1">
    <source>
        <dbReference type="EMBL" id="KOO82287.1"/>
    </source>
</evidence>
<protein>
    <submittedName>
        <fullName evidence="1">Toprim domain protein</fullName>
    </submittedName>
</protein>
<dbReference type="Pfam" id="PF13155">
    <property type="entry name" value="Toprim_2"/>
    <property type="match status" value="1"/>
</dbReference>
<gene>
    <name evidence="1" type="ORF">VL23_03070</name>
</gene>
<dbReference type="InterPro" id="IPR034154">
    <property type="entry name" value="TOPRIM_DnaG/twinkle"/>
</dbReference>
<dbReference type="CDD" id="cd01029">
    <property type="entry name" value="TOPRIM_primases"/>
    <property type="match status" value="1"/>
</dbReference>
<sequence length="900" mass="102075">MQEDIRQQVLQRIERDYGLKHRPSTEYMRGGKCPACGQKELYTSFQNPWVLRCGRQAKCGHEVSVKDVYDDLFDDWSKRHERTDTAPHAAADAYLRYSRGFDLTALRGLYTQESYFDRKSREGTATVRFPLTKGGYWERLIDRAHRFGKQKARFMPGQSYAGAWWIAPAAADMLPTAREVWITEGIFDAISLLQHGIAAASGMSSNGYPEESLRALRDLRGGKLPVLVWAYDNEPTARDYVRKHARRAESLGFKSRAALIPQKPGKKTDWNDLHLRASTINDADARQAQWDADIAEARYHGDVLLAKSAIAKGLLMYAHTQRREFHLEHRSRLFWFSFDSVKFDKLCQERAKRKEDPDEELDADEAEKIRRACCSVEEIANCYPEALYFQSHEVTDESWYFFRVSFPHDAPPVKGTFTGAQVASATEFKKRLISMAQGAVFTGTGHQLDCIIRDVLYDITKVQTIDFVGYSEDHKSYILGDVAVRDGELSIANAEDYFEFKNLRVKSTQKSIRLDIQRDPEKQRNDWLAWLWMCFGTHGMIALTFWFGSLYANQIRSAHKSFPFLEATGEAGAGKTTLLTFLWKLLGRSDYEGFDPAKSSKAGRARAMGQISGMPVVLLEADRSDADRSHAKSFEWDELKDYYGGGTLATRGVRNGGNDTYEPPFRGTIVISQNAAVDASEAILTRIVKLHFRKPQVTTESRIAADNLNALQVEELSHFLIRAVRAESQVMEKFGERVRFYEGKLRERGELRMERVIKNHAQMLALFDALRLVIDIPDEMVVATREALVAAALERQSAVSADNALVTEFWEVYEYLETTNGGMPVVNHSRDPSRIAINLNEFAAKAAHHSQQLADLKVLRTLLRDSRRHKCLDTNVAVNSAIRQGTMGAAATVKCWVFKA</sequence>
<dbReference type="EMBL" id="JZIW01000001">
    <property type="protein sequence ID" value="KOO82287.1"/>
    <property type="molecule type" value="Genomic_DNA"/>
</dbReference>
<dbReference type="Proteomes" id="UP000037632">
    <property type="component" value="Unassembled WGS sequence"/>
</dbReference>